<evidence type="ECO:0000313" key="3">
    <source>
        <dbReference type="EMBL" id="BCE93953.1"/>
    </source>
</evidence>
<dbReference type="AlphaFoldDB" id="A0A809XBK2"/>
<sequence>MNFTIVPRGPKPKSPMPLHRYVYRACRDIEQITRTALTCAPTDSWSQYLLTNIIRAMRNAADELERAVELRVAEDRAAHQEKLAAIRERETDARLHK</sequence>
<reference evidence="2" key="3">
    <citation type="submission" date="2020-05" db="EMBL/GenBank/DDBJ databases">
        <title>Complete genome sequence of Bradyrhizobium diazoefficiens XF4 isolated from soybean nodule.</title>
        <authorList>
            <person name="Noda R."/>
            <person name="Kakizaki K."/>
            <person name="Minamisawa K."/>
        </authorList>
    </citation>
    <scope>NUCLEOTIDE SEQUENCE</scope>
    <source>
        <strain evidence="2">XF4</strain>
    </source>
</reference>
<protein>
    <submittedName>
        <fullName evidence="1">Uncharacterized protein</fullName>
    </submittedName>
</protein>
<gene>
    <name evidence="3" type="ORF">XF10B_67510</name>
    <name evidence="1" type="ORF">XF1B_68740</name>
    <name evidence="2" type="ORF">XF4B_67980</name>
</gene>
<accession>A0A809XBK2</accession>
<name>A0A809XBK2_9BRAD</name>
<dbReference type="EMBL" id="AP023099">
    <property type="protein sequence ID" value="BCE93953.1"/>
    <property type="molecule type" value="Genomic_DNA"/>
</dbReference>
<proteinExistence type="predicted"/>
<dbReference type="EMBL" id="AP023094">
    <property type="protein sequence ID" value="BCE50449.1"/>
    <property type="molecule type" value="Genomic_DNA"/>
</dbReference>
<reference evidence="3" key="2">
    <citation type="submission" date="2020-05" db="EMBL/GenBank/DDBJ databases">
        <title>Complete genome sequence of Bradyrhizobium diazoefficiens XF10 isolated from soybean nodule.</title>
        <authorList>
            <person name="Noda R."/>
            <person name="Kakizaki K."/>
            <person name="Minamisawa K."/>
        </authorList>
    </citation>
    <scope>NUCLEOTIDE SEQUENCE</scope>
    <source>
        <strain evidence="3">XF10</strain>
    </source>
</reference>
<evidence type="ECO:0000313" key="2">
    <source>
        <dbReference type="EMBL" id="BCE50449.1"/>
    </source>
</evidence>
<dbReference type="RefSeq" id="WP_271551050.1">
    <property type="nucleotide sequence ID" value="NZ_CP124748.1"/>
</dbReference>
<dbReference type="EMBL" id="AP023091">
    <property type="protein sequence ID" value="BCE24193.1"/>
    <property type="molecule type" value="Genomic_DNA"/>
</dbReference>
<organism evidence="1">
    <name type="scientific">Bradyrhizobium diazoefficiens</name>
    <dbReference type="NCBI Taxonomy" id="1355477"/>
    <lineage>
        <taxon>Bacteria</taxon>
        <taxon>Pseudomonadati</taxon>
        <taxon>Pseudomonadota</taxon>
        <taxon>Alphaproteobacteria</taxon>
        <taxon>Hyphomicrobiales</taxon>
        <taxon>Nitrobacteraceae</taxon>
        <taxon>Bradyrhizobium</taxon>
    </lineage>
</organism>
<evidence type="ECO:0000313" key="1">
    <source>
        <dbReference type="EMBL" id="BCE24193.1"/>
    </source>
</evidence>
<reference evidence="1" key="1">
    <citation type="submission" date="2020-05" db="EMBL/GenBank/DDBJ databases">
        <title>Complete genome sequence of Bradyrhizobium diazoefficiens XF1 isolated from soybean nodule.</title>
        <authorList>
            <person name="Noda R."/>
            <person name="Kakizaki K."/>
            <person name="Minamisawa K."/>
        </authorList>
    </citation>
    <scope>NUCLEOTIDE SEQUENCE</scope>
    <source>
        <strain evidence="1">XF1</strain>
    </source>
</reference>